<evidence type="ECO:0000256" key="4">
    <source>
        <dbReference type="ARBA" id="ARBA00022989"/>
    </source>
</evidence>
<evidence type="ECO:0000313" key="8">
    <source>
        <dbReference type="EMBL" id="PSM53222.1"/>
    </source>
</evidence>
<evidence type="ECO:0000256" key="6">
    <source>
        <dbReference type="SAM" id="Phobius"/>
    </source>
</evidence>
<dbReference type="OrthoDB" id="9760224at2"/>
<organism evidence="8 9">
    <name type="scientific">Campylobacter blaseri</name>
    <dbReference type="NCBI Taxonomy" id="2042961"/>
    <lineage>
        <taxon>Bacteria</taxon>
        <taxon>Pseudomonadati</taxon>
        <taxon>Campylobacterota</taxon>
        <taxon>Epsilonproteobacteria</taxon>
        <taxon>Campylobacterales</taxon>
        <taxon>Campylobacteraceae</taxon>
        <taxon>Campylobacter</taxon>
    </lineage>
</organism>
<feature type="transmembrane region" description="Helical" evidence="6">
    <location>
        <begin position="53"/>
        <end position="78"/>
    </location>
</feature>
<feature type="transmembrane region" description="Helical" evidence="6">
    <location>
        <begin position="178"/>
        <end position="199"/>
    </location>
</feature>
<keyword evidence="5 6" id="KW-0472">Membrane</keyword>
<keyword evidence="9" id="KW-1185">Reference proteome</keyword>
<evidence type="ECO:0000256" key="3">
    <source>
        <dbReference type="ARBA" id="ARBA00022692"/>
    </source>
</evidence>
<feature type="domain" description="Sulfatase N-terminal" evidence="7">
    <location>
        <begin position="287"/>
        <end position="581"/>
    </location>
</feature>
<dbReference type="Gene3D" id="3.40.720.10">
    <property type="entry name" value="Alkaline Phosphatase, subunit A"/>
    <property type="match status" value="1"/>
</dbReference>
<dbReference type="EMBL" id="PDHH01000001">
    <property type="protein sequence ID" value="PSM53222.1"/>
    <property type="molecule type" value="Genomic_DNA"/>
</dbReference>
<accession>A0A2P8R3Y6</accession>
<feature type="transmembrane region" description="Helical" evidence="6">
    <location>
        <begin position="141"/>
        <end position="158"/>
    </location>
</feature>
<dbReference type="CDD" id="cd16015">
    <property type="entry name" value="LTA_synthase"/>
    <property type="match status" value="1"/>
</dbReference>
<evidence type="ECO:0000313" key="9">
    <source>
        <dbReference type="Proteomes" id="UP000240535"/>
    </source>
</evidence>
<dbReference type="AlphaFoldDB" id="A0A2P8R3Y6"/>
<name>A0A2P8R3Y6_9BACT</name>
<keyword evidence="2" id="KW-1003">Cell membrane</keyword>
<evidence type="ECO:0000259" key="7">
    <source>
        <dbReference type="Pfam" id="PF00884"/>
    </source>
</evidence>
<dbReference type="SUPFAM" id="SSF53649">
    <property type="entry name" value="Alkaline phosphatase-like"/>
    <property type="match status" value="1"/>
</dbReference>
<feature type="transmembrane region" description="Helical" evidence="6">
    <location>
        <begin position="12"/>
        <end position="33"/>
    </location>
</feature>
<reference evidence="9" key="1">
    <citation type="submission" date="2017-10" db="EMBL/GenBank/DDBJ databases">
        <title>Campylobacter species from seals.</title>
        <authorList>
            <person name="Gilbert M.J."/>
            <person name="Zomer A.L."/>
            <person name="Timmerman A.J."/>
            <person name="Duim B."/>
            <person name="Wagenaar J.A."/>
        </authorList>
    </citation>
    <scope>NUCLEOTIDE SEQUENCE [LARGE SCALE GENOMIC DNA]</scope>
    <source>
        <strain evidence="9">17S00004-5</strain>
    </source>
</reference>
<proteinExistence type="predicted"/>
<comment type="subcellular location">
    <subcellularLocation>
        <location evidence="1">Cell membrane</location>
        <topology evidence="1">Multi-pass membrane protein</topology>
    </subcellularLocation>
</comment>
<dbReference type="GO" id="GO:0005886">
    <property type="term" value="C:plasma membrane"/>
    <property type="evidence" value="ECO:0007669"/>
    <property type="project" value="UniProtKB-SubCell"/>
</dbReference>
<dbReference type="InterPro" id="IPR050448">
    <property type="entry name" value="OpgB/LTA_synthase_biosynth"/>
</dbReference>
<feature type="transmembrane region" description="Helical" evidence="6">
    <location>
        <begin position="90"/>
        <end position="114"/>
    </location>
</feature>
<gene>
    <name evidence="8" type="ORF">CQ405_01365</name>
</gene>
<evidence type="ECO:0000256" key="2">
    <source>
        <dbReference type="ARBA" id="ARBA00022475"/>
    </source>
</evidence>
<dbReference type="InterPro" id="IPR000917">
    <property type="entry name" value="Sulfatase_N"/>
</dbReference>
<dbReference type="InterPro" id="IPR017850">
    <property type="entry name" value="Alkaline_phosphatase_core_sf"/>
</dbReference>
<keyword evidence="8" id="KW-0808">Transferase</keyword>
<protein>
    <submittedName>
        <fullName evidence="8">Phosphoglycerol transferase</fullName>
    </submittedName>
</protein>
<dbReference type="PANTHER" id="PTHR47371">
    <property type="entry name" value="LIPOTEICHOIC ACID SYNTHASE"/>
    <property type="match status" value="1"/>
</dbReference>
<evidence type="ECO:0000256" key="1">
    <source>
        <dbReference type="ARBA" id="ARBA00004651"/>
    </source>
</evidence>
<dbReference type="RefSeq" id="WP_106869800.1">
    <property type="nucleotide sequence ID" value="NZ_CP053841.1"/>
</dbReference>
<evidence type="ECO:0000256" key="5">
    <source>
        <dbReference type="ARBA" id="ARBA00023136"/>
    </source>
</evidence>
<dbReference type="Proteomes" id="UP000240535">
    <property type="component" value="Unassembled WGS sequence"/>
</dbReference>
<sequence>MNKSFDLFKKTLLYQGIFLILMSIFRLVFFIHFQEIDELSLYIKDILHMFILGFRLDLTVIGYIQVIPTLLIIFAYFVPKYTKYAEKAVFIVLFALFVIASIILATDFGFYSFFKEHLNIMFFGLYEDDTKALLVTLWKDYPVLLILIFFSIYLYLLYKFGKYIFSKKFQSKRSINPFIFAFVLLALNFIIIRGSFGMFPLGKYLPNVSKHHYINKMSHNGIRTLIEAIKIKKRDTEDKLDYVNLAGFKDIDEAFKIYKDINNIDKNKDNLSSITFKTNKVDDEDYNVVVIMVESFGMPILKYQSEKFDILGKLKKHFDKDLVFTNIVSEGDGTIASLESLVVNIPSRPDSFPLAQSKYAQVSFEFTPAFLFNKQNYNTKFIYGGDLTWRDIGIFLNHQGYDEVLGKINIFNGLEQTLPKDEYFHEWGVYDEYLYEYIFQTLLKTKEKTMIVALSTNNHPPFEIPKNYTKNLEFSKELQENLTSSLEYANKRFTSYAYALDSLGGFLDKFKQSKLKDNTIIVVTADNNTAEGIMKYKEDPYFTAKNIPIYFYLPPKLMKKLNIDSKVPGSQKDIFPTLYNLTLKDEEYISIGANLFDPNAKHIGFNRSLIVRDKNQTFKLNSLKDECKDEAICNYKASIAIADWLVKYFGNKGL</sequence>
<keyword evidence="3 6" id="KW-0812">Transmembrane</keyword>
<dbReference type="PANTHER" id="PTHR47371:SF3">
    <property type="entry name" value="PHOSPHOGLYCEROL TRANSFERASE I"/>
    <property type="match status" value="1"/>
</dbReference>
<keyword evidence="4 6" id="KW-1133">Transmembrane helix</keyword>
<dbReference type="Pfam" id="PF00884">
    <property type="entry name" value="Sulfatase"/>
    <property type="match status" value="1"/>
</dbReference>
<dbReference type="GO" id="GO:0016740">
    <property type="term" value="F:transferase activity"/>
    <property type="evidence" value="ECO:0007669"/>
    <property type="project" value="UniProtKB-KW"/>
</dbReference>
<comment type="caution">
    <text evidence="8">The sequence shown here is derived from an EMBL/GenBank/DDBJ whole genome shotgun (WGS) entry which is preliminary data.</text>
</comment>